<dbReference type="Gene3D" id="1.10.10.60">
    <property type="entry name" value="Homeodomain-like"/>
    <property type="match status" value="1"/>
</dbReference>
<dbReference type="InterPro" id="IPR009057">
    <property type="entry name" value="Homeodomain-like_sf"/>
</dbReference>
<dbReference type="InterPro" id="IPR032687">
    <property type="entry name" value="AraC-type_N"/>
</dbReference>
<dbReference type="Pfam" id="PF12625">
    <property type="entry name" value="Arabinose_bd"/>
    <property type="match status" value="1"/>
</dbReference>
<dbReference type="EMBL" id="JAPEVI010000003">
    <property type="protein sequence ID" value="MCX2721748.1"/>
    <property type="molecule type" value="Genomic_DNA"/>
</dbReference>
<dbReference type="PANTHER" id="PTHR47894:SF4">
    <property type="entry name" value="HTH-TYPE TRANSCRIPTIONAL REGULATOR GADX"/>
    <property type="match status" value="1"/>
</dbReference>
<keyword evidence="6" id="KW-1185">Reference proteome</keyword>
<evidence type="ECO:0000256" key="3">
    <source>
        <dbReference type="ARBA" id="ARBA00023163"/>
    </source>
</evidence>
<dbReference type="Pfam" id="PF12833">
    <property type="entry name" value="HTH_18"/>
    <property type="match status" value="1"/>
</dbReference>
<dbReference type="RefSeq" id="WP_265961456.1">
    <property type="nucleotide sequence ID" value="NZ_JAPEVI010000003.1"/>
</dbReference>
<dbReference type="InterPro" id="IPR020449">
    <property type="entry name" value="Tscrpt_reg_AraC-type_HTH"/>
</dbReference>
<gene>
    <name evidence="5" type="ORF">ON753_04910</name>
</gene>
<comment type="caution">
    <text evidence="5">The sequence shown here is derived from an EMBL/GenBank/DDBJ whole genome shotgun (WGS) entry which is preliminary data.</text>
</comment>
<evidence type="ECO:0000256" key="2">
    <source>
        <dbReference type="ARBA" id="ARBA00023125"/>
    </source>
</evidence>
<dbReference type="Proteomes" id="UP001300261">
    <property type="component" value="Unassembled WGS sequence"/>
</dbReference>
<accession>A0ABT3QY28</accession>
<name>A0ABT3QY28_9HYPH</name>
<dbReference type="InterPro" id="IPR018060">
    <property type="entry name" value="HTH_AraC"/>
</dbReference>
<evidence type="ECO:0000313" key="6">
    <source>
        <dbReference type="Proteomes" id="UP001300261"/>
    </source>
</evidence>
<keyword evidence="2" id="KW-0238">DNA-binding</keyword>
<evidence type="ECO:0000259" key="4">
    <source>
        <dbReference type="PROSITE" id="PS01124"/>
    </source>
</evidence>
<dbReference type="SUPFAM" id="SSF46689">
    <property type="entry name" value="Homeodomain-like"/>
    <property type="match status" value="1"/>
</dbReference>
<sequence length="315" mass="34931">MGAPVDRDLAHSKLPRHVEETPDLYVSVRVAMEWVARTGHDLHPMELGLLGARNASLSSLRPVQQAVIMTAQTGLRRLEALVALSRSEDSVLEMSVRQEAEDVRVICDMAGFAGHPHLCFAEWLNLQAVISVVRSVAGPLWCPSELCFVSSHRLPEAVHKAFPNTRILVGRPHTSVVVERAYLARSTNASVASGDQQKGRADEWQFVGLLRKMVQPYLNDGRIDVAFAAEMAGISTRTLQRRLKLCGSSYSQILQEARFELACTSLDDPTLKVIDVAMMAGYESPQHFTRAFRRFTGVTPTDYRGQSFQALSETE</sequence>
<evidence type="ECO:0000313" key="5">
    <source>
        <dbReference type="EMBL" id="MCX2721748.1"/>
    </source>
</evidence>
<dbReference type="PRINTS" id="PR00032">
    <property type="entry name" value="HTHARAC"/>
</dbReference>
<dbReference type="PANTHER" id="PTHR47894">
    <property type="entry name" value="HTH-TYPE TRANSCRIPTIONAL REGULATOR GADX"/>
    <property type="match status" value="1"/>
</dbReference>
<evidence type="ECO:0000256" key="1">
    <source>
        <dbReference type="ARBA" id="ARBA00023015"/>
    </source>
</evidence>
<organism evidence="5 6">
    <name type="scientific">Roseibium salinum</name>
    <dbReference type="NCBI Taxonomy" id="1604349"/>
    <lineage>
        <taxon>Bacteria</taxon>
        <taxon>Pseudomonadati</taxon>
        <taxon>Pseudomonadota</taxon>
        <taxon>Alphaproteobacteria</taxon>
        <taxon>Hyphomicrobiales</taxon>
        <taxon>Stappiaceae</taxon>
        <taxon>Roseibium</taxon>
    </lineage>
</organism>
<dbReference type="PROSITE" id="PS01124">
    <property type="entry name" value="HTH_ARAC_FAMILY_2"/>
    <property type="match status" value="1"/>
</dbReference>
<proteinExistence type="predicted"/>
<protein>
    <submittedName>
        <fullName evidence="5">Helix-turn-helix domain-containing protein</fullName>
    </submittedName>
</protein>
<keyword evidence="1" id="KW-0805">Transcription regulation</keyword>
<keyword evidence="3" id="KW-0804">Transcription</keyword>
<feature type="domain" description="HTH araC/xylS-type" evidence="4">
    <location>
        <begin position="208"/>
        <end position="306"/>
    </location>
</feature>
<dbReference type="SMART" id="SM00342">
    <property type="entry name" value="HTH_ARAC"/>
    <property type="match status" value="1"/>
</dbReference>
<reference evidence="5 6" key="1">
    <citation type="journal article" date="2016" name="Int. J. Syst. Evol. Microbiol.">
        <title>Labrenzia salina sp. nov., isolated from the rhizosphere of the halophyte Arthrocnemum macrostachyum.</title>
        <authorList>
            <person name="Camacho M."/>
            <person name="Redondo-Gomez S."/>
            <person name="Rodriguez-Llorente I."/>
            <person name="Rohde M."/>
            <person name="Sproer C."/>
            <person name="Schumann P."/>
            <person name="Klenk H.P."/>
            <person name="Montero-Calasanz M.D.C."/>
        </authorList>
    </citation>
    <scope>NUCLEOTIDE SEQUENCE [LARGE SCALE GENOMIC DNA]</scope>
    <source>
        <strain evidence="5 6">DSM 29163</strain>
    </source>
</reference>